<dbReference type="Proteomes" id="UP000253551">
    <property type="component" value="Unassembled WGS sequence"/>
</dbReference>
<protein>
    <submittedName>
        <fullName evidence="2">Uncharacterized protein</fullName>
    </submittedName>
</protein>
<organism evidence="2 3">
    <name type="scientific">Rhizopus stolonifer</name>
    <name type="common">Rhizopus nigricans</name>
    <dbReference type="NCBI Taxonomy" id="4846"/>
    <lineage>
        <taxon>Eukaryota</taxon>
        <taxon>Fungi</taxon>
        <taxon>Fungi incertae sedis</taxon>
        <taxon>Mucoromycota</taxon>
        <taxon>Mucoromycotina</taxon>
        <taxon>Mucoromycetes</taxon>
        <taxon>Mucorales</taxon>
        <taxon>Mucorineae</taxon>
        <taxon>Rhizopodaceae</taxon>
        <taxon>Rhizopus</taxon>
    </lineage>
</organism>
<keyword evidence="1" id="KW-1133">Transmembrane helix</keyword>
<evidence type="ECO:0000313" key="3">
    <source>
        <dbReference type="Proteomes" id="UP000253551"/>
    </source>
</evidence>
<keyword evidence="1" id="KW-0472">Membrane</keyword>
<sequence>MDNNTALYIFGAINLVFFGICFGTLIPIYIKSTNGIRTAASVVNFTVAVVLIDTLINMILFIVQRDHYVEWCISTSDSLNLILENYQLPIVKNDFYNCNRAWQDELKFTILSTLVMILVYGYWAISLTSYSVKLRIKLKLMMVPMMGSIMPTQGGPMVTGTEIVL</sequence>
<keyword evidence="1" id="KW-0812">Transmembrane</keyword>
<feature type="transmembrane region" description="Helical" evidence="1">
    <location>
        <begin position="42"/>
        <end position="63"/>
    </location>
</feature>
<feature type="transmembrane region" description="Helical" evidence="1">
    <location>
        <begin position="6"/>
        <end position="30"/>
    </location>
</feature>
<dbReference type="AlphaFoldDB" id="A0A367KMR4"/>
<evidence type="ECO:0000313" key="2">
    <source>
        <dbReference type="EMBL" id="RCI03441.1"/>
    </source>
</evidence>
<dbReference type="OrthoDB" id="2274059at2759"/>
<keyword evidence="3" id="KW-1185">Reference proteome</keyword>
<reference evidence="2 3" key="1">
    <citation type="journal article" date="2018" name="G3 (Bethesda)">
        <title>Phylogenetic and Phylogenomic Definition of Rhizopus Species.</title>
        <authorList>
            <person name="Gryganskyi A.P."/>
            <person name="Golan J."/>
            <person name="Dolatabadi S."/>
            <person name="Mondo S."/>
            <person name="Robb S."/>
            <person name="Idnurm A."/>
            <person name="Muszewska A."/>
            <person name="Steczkiewicz K."/>
            <person name="Masonjones S."/>
            <person name="Liao H.L."/>
            <person name="Gajdeczka M.T."/>
            <person name="Anike F."/>
            <person name="Vuek A."/>
            <person name="Anishchenko I.M."/>
            <person name="Voigt K."/>
            <person name="de Hoog G.S."/>
            <person name="Smith M.E."/>
            <person name="Heitman J."/>
            <person name="Vilgalys R."/>
            <person name="Stajich J.E."/>
        </authorList>
    </citation>
    <scope>NUCLEOTIDE SEQUENCE [LARGE SCALE GENOMIC DNA]</scope>
    <source>
        <strain evidence="2 3">LSU 92-RS-03</strain>
    </source>
</reference>
<name>A0A367KMR4_RHIST</name>
<proteinExistence type="predicted"/>
<accession>A0A367KMR4</accession>
<feature type="transmembrane region" description="Helical" evidence="1">
    <location>
        <begin position="110"/>
        <end position="132"/>
    </location>
</feature>
<evidence type="ECO:0000256" key="1">
    <source>
        <dbReference type="SAM" id="Phobius"/>
    </source>
</evidence>
<dbReference type="EMBL" id="PJQM01001018">
    <property type="protein sequence ID" value="RCI03441.1"/>
    <property type="molecule type" value="Genomic_DNA"/>
</dbReference>
<comment type="caution">
    <text evidence="2">The sequence shown here is derived from an EMBL/GenBank/DDBJ whole genome shotgun (WGS) entry which is preliminary data.</text>
</comment>
<gene>
    <name evidence="2" type="ORF">CU098_007286</name>
</gene>